<organism evidence="1 2">
    <name type="scientific">Oculimacula yallundae</name>
    <dbReference type="NCBI Taxonomy" id="86028"/>
    <lineage>
        <taxon>Eukaryota</taxon>
        <taxon>Fungi</taxon>
        <taxon>Dikarya</taxon>
        <taxon>Ascomycota</taxon>
        <taxon>Pezizomycotina</taxon>
        <taxon>Leotiomycetes</taxon>
        <taxon>Helotiales</taxon>
        <taxon>Ploettnerulaceae</taxon>
        <taxon>Oculimacula</taxon>
    </lineage>
</organism>
<accession>A0ABR4BT85</accession>
<sequence>MPAIADFSREWGWPGWEYSQHTPCSSRLPRSVNENAMPETEWIDIRLSIHQLRRKSLSSTRHDGEDSPEPLFQFFVHVLRRHFSLRLCSGTFDTWGEEHYQRDVRGGSVFARYPMFPFETYKPPSLSYVRP</sequence>
<evidence type="ECO:0000313" key="2">
    <source>
        <dbReference type="Proteomes" id="UP001595075"/>
    </source>
</evidence>
<dbReference type="EMBL" id="JAZHXI010000023">
    <property type="protein sequence ID" value="KAL2060259.1"/>
    <property type="molecule type" value="Genomic_DNA"/>
</dbReference>
<protein>
    <submittedName>
        <fullName evidence="1">Uncharacterized protein</fullName>
    </submittedName>
</protein>
<comment type="caution">
    <text evidence="1">The sequence shown here is derived from an EMBL/GenBank/DDBJ whole genome shotgun (WGS) entry which is preliminary data.</text>
</comment>
<evidence type="ECO:0000313" key="1">
    <source>
        <dbReference type="EMBL" id="KAL2060259.1"/>
    </source>
</evidence>
<proteinExistence type="predicted"/>
<keyword evidence="2" id="KW-1185">Reference proteome</keyword>
<dbReference type="Proteomes" id="UP001595075">
    <property type="component" value="Unassembled WGS sequence"/>
</dbReference>
<reference evidence="1 2" key="1">
    <citation type="journal article" date="2024" name="Commun. Biol.">
        <title>Comparative genomic analysis of thermophilic fungi reveals convergent evolutionary adaptations and gene losses.</title>
        <authorList>
            <person name="Steindorff A.S."/>
            <person name="Aguilar-Pontes M.V."/>
            <person name="Robinson A.J."/>
            <person name="Andreopoulos B."/>
            <person name="LaButti K."/>
            <person name="Kuo A."/>
            <person name="Mondo S."/>
            <person name="Riley R."/>
            <person name="Otillar R."/>
            <person name="Haridas S."/>
            <person name="Lipzen A."/>
            <person name="Grimwood J."/>
            <person name="Schmutz J."/>
            <person name="Clum A."/>
            <person name="Reid I.D."/>
            <person name="Moisan M.C."/>
            <person name="Butler G."/>
            <person name="Nguyen T.T.M."/>
            <person name="Dewar K."/>
            <person name="Conant G."/>
            <person name="Drula E."/>
            <person name="Henrissat B."/>
            <person name="Hansel C."/>
            <person name="Singer S."/>
            <person name="Hutchinson M.I."/>
            <person name="de Vries R.P."/>
            <person name="Natvig D.O."/>
            <person name="Powell A.J."/>
            <person name="Tsang A."/>
            <person name="Grigoriev I.V."/>
        </authorList>
    </citation>
    <scope>NUCLEOTIDE SEQUENCE [LARGE SCALE GENOMIC DNA]</scope>
    <source>
        <strain evidence="1 2">CBS 494.80</strain>
    </source>
</reference>
<name>A0ABR4BT85_9HELO</name>
<gene>
    <name evidence="1" type="ORF">VTL71DRAFT_9654</name>
</gene>